<sequence>MSITASLIGYKDAIEAALSHADYSHSFDDIVRGVLTGQLHFYPSGNDFAIMEIQQYPRFNAYHCFLAGGTTDALLELQEIITQNAKALNCDRLTFTGRRGFLRRLKDSGWEEQAVHMTYPIG</sequence>
<dbReference type="Proteomes" id="UP000199144">
    <property type="component" value="Unassembled WGS sequence"/>
</dbReference>
<accession>A0A1I4HT40</accession>
<dbReference type="AlphaFoldDB" id="A0A1I4HT40"/>
<dbReference type="EMBL" id="FOTQ01000001">
    <property type="protein sequence ID" value="SFL44576.1"/>
    <property type="molecule type" value="Genomic_DNA"/>
</dbReference>
<dbReference type="RefSeq" id="WP_093090108.1">
    <property type="nucleotide sequence ID" value="NZ_FOTQ01000001.1"/>
</dbReference>
<keyword evidence="2" id="KW-1185">Reference proteome</keyword>
<reference evidence="1 2" key="1">
    <citation type="submission" date="2016-10" db="EMBL/GenBank/DDBJ databases">
        <authorList>
            <person name="de Groot N.N."/>
        </authorList>
    </citation>
    <scope>NUCLEOTIDE SEQUENCE [LARGE SCALE GENOMIC DNA]</scope>
    <source>
        <strain evidence="1 2">DSM 15283</strain>
    </source>
</reference>
<name>A0A1I4HT40_9RHOB</name>
<protein>
    <submittedName>
        <fullName evidence="1">Uncharacterized protein</fullName>
    </submittedName>
</protein>
<organism evidence="1 2">
    <name type="scientific">Shimia aestuarii</name>
    <dbReference type="NCBI Taxonomy" id="254406"/>
    <lineage>
        <taxon>Bacteria</taxon>
        <taxon>Pseudomonadati</taxon>
        <taxon>Pseudomonadota</taxon>
        <taxon>Alphaproteobacteria</taxon>
        <taxon>Rhodobacterales</taxon>
        <taxon>Roseobacteraceae</taxon>
    </lineage>
</organism>
<gene>
    <name evidence="1" type="ORF">SAMN04488042_101227</name>
</gene>
<evidence type="ECO:0000313" key="1">
    <source>
        <dbReference type="EMBL" id="SFL44576.1"/>
    </source>
</evidence>
<dbReference type="STRING" id="254406.SAMN04488042_101227"/>
<evidence type="ECO:0000313" key="2">
    <source>
        <dbReference type="Proteomes" id="UP000199144"/>
    </source>
</evidence>
<proteinExistence type="predicted"/>